<dbReference type="Proteomes" id="UP001501116">
    <property type="component" value="Unassembled WGS sequence"/>
</dbReference>
<evidence type="ECO:0000256" key="1">
    <source>
        <dbReference type="ARBA" id="ARBA00023125"/>
    </source>
</evidence>
<dbReference type="Gene3D" id="1.10.10.60">
    <property type="entry name" value="Homeodomain-like"/>
    <property type="match status" value="1"/>
</dbReference>
<evidence type="ECO:0000259" key="3">
    <source>
        <dbReference type="PROSITE" id="PS50977"/>
    </source>
</evidence>
<dbReference type="SUPFAM" id="SSF48498">
    <property type="entry name" value="Tetracyclin repressor-like, C-terminal domain"/>
    <property type="match status" value="1"/>
</dbReference>
<dbReference type="RefSeq" id="WP_344424120.1">
    <property type="nucleotide sequence ID" value="NZ_BAAANN010000022.1"/>
</dbReference>
<comment type="caution">
    <text evidence="4">The sequence shown here is derived from an EMBL/GenBank/DDBJ whole genome shotgun (WGS) entry which is preliminary data.</text>
</comment>
<dbReference type="InterPro" id="IPR050109">
    <property type="entry name" value="HTH-type_TetR-like_transc_reg"/>
</dbReference>
<dbReference type="Gene3D" id="1.10.357.10">
    <property type="entry name" value="Tetracycline Repressor, domain 2"/>
    <property type="match status" value="1"/>
</dbReference>
<dbReference type="SUPFAM" id="SSF46689">
    <property type="entry name" value="Homeodomain-like"/>
    <property type="match status" value="1"/>
</dbReference>
<feature type="domain" description="HTH tetR-type" evidence="3">
    <location>
        <begin position="5"/>
        <end position="65"/>
    </location>
</feature>
<accession>A0ABP5D2J1</accession>
<dbReference type="PANTHER" id="PTHR30055">
    <property type="entry name" value="HTH-TYPE TRANSCRIPTIONAL REGULATOR RUTR"/>
    <property type="match status" value="1"/>
</dbReference>
<gene>
    <name evidence="4" type="ORF">GCM10009754_52090</name>
</gene>
<reference evidence="5" key="1">
    <citation type="journal article" date="2019" name="Int. J. Syst. Evol. Microbiol.">
        <title>The Global Catalogue of Microorganisms (GCM) 10K type strain sequencing project: providing services to taxonomists for standard genome sequencing and annotation.</title>
        <authorList>
            <consortium name="The Broad Institute Genomics Platform"/>
            <consortium name="The Broad Institute Genome Sequencing Center for Infectious Disease"/>
            <person name="Wu L."/>
            <person name="Ma J."/>
        </authorList>
    </citation>
    <scope>NUCLEOTIDE SEQUENCE [LARGE SCALE GENOMIC DNA]</scope>
    <source>
        <strain evidence="5">JCM 14545</strain>
    </source>
</reference>
<dbReference type="Pfam" id="PF17932">
    <property type="entry name" value="TetR_C_24"/>
    <property type="match status" value="1"/>
</dbReference>
<sequence length="215" mass="22802">MALTGGTEPRVRRAAVNLFADKGFHGTGIRELAQAANLSSASLYHYMGTKEDLLAGIMRDALTRLLDAAGEIAGSTADPRARLAKLVALHVCTHALRPAETQVVDNEVRSLSEPARHEVVRLRDAYEEQWALAISDGMAAGRFVAGDPGVTRRALLEMCSGVARWYSPHGALSLDDLAAQYAALALRALGCVDRASGADLATAGEIVARVWGLPS</sequence>
<evidence type="ECO:0000256" key="2">
    <source>
        <dbReference type="PROSITE-ProRule" id="PRU00335"/>
    </source>
</evidence>
<dbReference type="EMBL" id="BAAANN010000022">
    <property type="protein sequence ID" value="GAA1971456.1"/>
    <property type="molecule type" value="Genomic_DNA"/>
</dbReference>
<dbReference type="PANTHER" id="PTHR30055:SF200">
    <property type="entry name" value="HTH-TYPE TRANSCRIPTIONAL REPRESSOR BDCR"/>
    <property type="match status" value="1"/>
</dbReference>
<dbReference type="PRINTS" id="PR00455">
    <property type="entry name" value="HTHTETR"/>
</dbReference>
<dbReference type="InterPro" id="IPR001647">
    <property type="entry name" value="HTH_TetR"/>
</dbReference>
<dbReference type="InterPro" id="IPR009057">
    <property type="entry name" value="Homeodomain-like_sf"/>
</dbReference>
<protein>
    <submittedName>
        <fullName evidence="4">TetR/AcrR family transcriptional regulator</fullName>
    </submittedName>
</protein>
<evidence type="ECO:0000313" key="4">
    <source>
        <dbReference type="EMBL" id="GAA1971456.1"/>
    </source>
</evidence>
<feature type="DNA-binding region" description="H-T-H motif" evidence="2">
    <location>
        <begin position="28"/>
        <end position="47"/>
    </location>
</feature>
<keyword evidence="5" id="KW-1185">Reference proteome</keyword>
<evidence type="ECO:0000313" key="5">
    <source>
        <dbReference type="Proteomes" id="UP001501116"/>
    </source>
</evidence>
<keyword evidence="1 2" id="KW-0238">DNA-binding</keyword>
<proteinExistence type="predicted"/>
<organism evidence="4 5">
    <name type="scientific">Amycolatopsis minnesotensis</name>
    <dbReference type="NCBI Taxonomy" id="337894"/>
    <lineage>
        <taxon>Bacteria</taxon>
        <taxon>Bacillati</taxon>
        <taxon>Actinomycetota</taxon>
        <taxon>Actinomycetes</taxon>
        <taxon>Pseudonocardiales</taxon>
        <taxon>Pseudonocardiaceae</taxon>
        <taxon>Amycolatopsis</taxon>
    </lineage>
</organism>
<name>A0ABP5D2J1_9PSEU</name>
<dbReference type="InterPro" id="IPR036271">
    <property type="entry name" value="Tet_transcr_reg_TetR-rel_C_sf"/>
</dbReference>
<dbReference type="Pfam" id="PF00440">
    <property type="entry name" value="TetR_N"/>
    <property type="match status" value="1"/>
</dbReference>
<dbReference type="PROSITE" id="PS50977">
    <property type="entry name" value="HTH_TETR_2"/>
    <property type="match status" value="1"/>
</dbReference>
<dbReference type="InterPro" id="IPR041490">
    <property type="entry name" value="KstR2_TetR_C"/>
</dbReference>